<evidence type="ECO:0000313" key="3">
    <source>
        <dbReference type="EMBL" id="SST31930.1"/>
    </source>
</evidence>
<dbReference type="EMBL" id="VMBB01000038">
    <property type="protein sequence ID" value="MDR8262443.1"/>
    <property type="molecule type" value="Genomic_DNA"/>
</dbReference>
<evidence type="ECO:0000313" key="1">
    <source>
        <dbReference type="EMBL" id="MDR8262443.1"/>
    </source>
</evidence>
<dbReference type="EMBL" id="CP061525">
    <property type="protein sequence ID" value="QNV22318.1"/>
    <property type="molecule type" value="Genomic_DNA"/>
</dbReference>
<reference evidence="1" key="2">
    <citation type="submission" date="2019-07" db="EMBL/GenBank/DDBJ databases">
        <title>Biological characteristics of mucoid Acinetobacter baumannii from a general hospital in China.</title>
        <authorList>
            <person name="Hua X."/>
            <person name="Yu Y."/>
        </authorList>
    </citation>
    <scope>NUCLEOTIDE SEQUENCE [LARGE SCALE GENOMIC DNA]</scope>
    <source>
        <strain evidence="1">N41</strain>
    </source>
</reference>
<proteinExistence type="predicted"/>
<evidence type="ECO:0000313" key="5">
    <source>
        <dbReference type="Proteomes" id="UP000516419"/>
    </source>
</evidence>
<reference evidence="2 5" key="3">
    <citation type="submission" date="2020-09" db="EMBL/GenBank/DDBJ databases">
        <title>Carbapenem-Resistant Acinetobacter baumannii devoid of typical resistance factors.</title>
        <authorList>
            <person name="Hoffmann M."/>
            <person name="Luo Y."/>
            <person name="Strain E."/>
            <person name="Rand H."/>
            <person name="Javkar K.G."/>
        </authorList>
    </citation>
    <scope>NUCLEOTIDE SEQUENCE [LARGE SCALE GENOMIC DNA]</scope>
    <source>
        <strain evidence="2 5">CFSAN093705</strain>
    </source>
</reference>
<organism evidence="3 4">
    <name type="scientific">Acinetobacter baumannii</name>
    <dbReference type="NCBI Taxonomy" id="470"/>
    <lineage>
        <taxon>Bacteria</taxon>
        <taxon>Pseudomonadati</taxon>
        <taxon>Pseudomonadota</taxon>
        <taxon>Gammaproteobacteria</taxon>
        <taxon>Moraxellales</taxon>
        <taxon>Moraxellaceae</taxon>
        <taxon>Acinetobacter</taxon>
        <taxon>Acinetobacter calcoaceticus/baumannii complex</taxon>
    </lineage>
</organism>
<gene>
    <name evidence="1" type="ORF">FPK87_18510</name>
    <name evidence="2" type="ORF">FQZ18_02825</name>
    <name evidence="3" type="ORF">SAMEA104305318_03815</name>
</gene>
<dbReference type="Pfam" id="PF11863">
    <property type="entry name" value="DUF3383"/>
    <property type="match status" value="1"/>
</dbReference>
<dbReference type="RefSeq" id="WP_000174797.1">
    <property type="nucleotide sequence ID" value="NZ_CAJHFE010000035.1"/>
</dbReference>
<dbReference type="InterPro" id="IPR021808">
    <property type="entry name" value="DUF3383"/>
</dbReference>
<evidence type="ECO:0000313" key="4">
    <source>
        <dbReference type="Proteomes" id="UP000252694"/>
    </source>
</evidence>
<sequence length="491" mass="52195">MTLPVSDVVNVSISLAALAAGPRSFGNLLILGATDGVVDPVERLREYSGLTPVALDYGTDAPEYKAAELYFSQSPKPRTLYIGRWVKSASSAVLKGAVLSADQRDISNFTAISDGSMKITIDGSEKVVTALNLSAVTNLNGVASALTAKLGTASVTWNDVYNRFEITSLTTGTTSTISYAIANATGTDVSSLMGLTVGHASVPVNGYAAEPLMDAITHLADKSLKWYGLDIAEPISDADVLEVAAFINATSPSRIYGQTITNSLALDGTSTADLAYKLSKLNNGRVFSIFSGDTAHAAASVFGRAFSVNFNGTNTTITLKFKQLPGVAAEDLQVSQAKALKDKNCNVFAGYNNDTAILQEGVMCDGSFIDERHGLDWLQNHLETALWNLFYTTPTKVPQTEGGVNRQSTMLERALEQAVTNGLIGPGQWNGDSFGAVETGDYLSKGFYVFANSLDDQAQSEREARKSPVFQIAIKMAGATHFSDVLVSVNR</sequence>
<accession>A0A231TXK1</accession>
<dbReference type="Proteomes" id="UP000252694">
    <property type="component" value="Unassembled WGS sequence"/>
</dbReference>
<reference evidence="3 4" key="1">
    <citation type="submission" date="2018-07" db="EMBL/GenBank/DDBJ databases">
        <authorList>
            <consortium name="Pathogen Informatics"/>
        </authorList>
    </citation>
    <scope>NUCLEOTIDE SEQUENCE [LARGE SCALE GENOMIC DNA]</scope>
    <source>
        <strain evidence="3 4">4300STDY7045823</strain>
    </source>
</reference>
<dbReference type="EMBL" id="UFMQ01000032">
    <property type="protein sequence ID" value="SST31930.1"/>
    <property type="molecule type" value="Genomic_DNA"/>
</dbReference>
<protein>
    <submittedName>
        <fullName evidence="1">DUF3383 domain-containing protein</fullName>
    </submittedName>
    <submittedName>
        <fullName evidence="3">Putative bacteriophage protein</fullName>
    </submittedName>
</protein>
<evidence type="ECO:0000313" key="2">
    <source>
        <dbReference type="EMBL" id="QNV22318.1"/>
    </source>
</evidence>
<dbReference type="AlphaFoldDB" id="A0A231TXK1"/>
<name>A0A231TXK1_ACIBA</name>
<dbReference type="Proteomes" id="UP000516419">
    <property type="component" value="Chromosome"/>
</dbReference>